<reference evidence="1" key="1">
    <citation type="journal article" date="2015" name="Nature">
        <title>Complex archaea that bridge the gap between prokaryotes and eukaryotes.</title>
        <authorList>
            <person name="Spang A."/>
            <person name="Saw J.H."/>
            <person name="Jorgensen S.L."/>
            <person name="Zaremba-Niedzwiedzka K."/>
            <person name="Martijn J."/>
            <person name="Lind A.E."/>
            <person name="van Eijk R."/>
            <person name="Schleper C."/>
            <person name="Guy L."/>
            <person name="Ettema T.J."/>
        </authorList>
    </citation>
    <scope>NUCLEOTIDE SEQUENCE</scope>
</reference>
<dbReference type="AlphaFoldDB" id="A0A0F8ZUT2"/>
<accession>A0A0F8ZUT2</accession>
<sequence length="68" mass="7619">MQYICPVGHQTESRHNDATITCDCGLKAIPSHIKNGDYPLTGEKPKPQVLRIGPEHMQPEPIVIRRTT</sequence>
<proteinExistence type="predicted"/>
<evidence type="ECO:0000313" key="1">
    <source>
        <dbReference type="EMBL" id="KKK70139.1"/>
    </source>
</evidence>
<organism evidence="1">
    <name type="scientific">marine sediment metagenome</name>
    <dbReference type="NCBI Taxonomy" id="412755"/>
    <lineage>
        <taxon>unclassified sequences</taxon>
        <taxon>metagenomes</taxon>
        <taxon>ecological metagenomes</taxon>
    </lineage>
</organism>
<gene>
    <name evidence="1" type="ORF">LCGC14_2927000</name>
</gene>
<comment type="caution">
    <text evidence="1">The sequence shown here is derived from an EMBL/GenBank/DDBJ whole genome shotgun (WGS) entry which is preliminary data.</text>
</comment>
<protein>
    <submittedName>
        <fullName evidence="1">Uncharacterized protein</fullName>
    </submittedName>
</protein>
<name>A0A0F8ZUT2_9ZZZZ</name>
<dbReference type="EMBL" id="LAZR01058321">
    <property type="protein sequence ID" value="KKK70139.1"/>
    <property type="molecule type" value="Genomic_DNA"/>
</dbReference>